<dbReference type="Gene3D" id="2.120.10.30">
    <property type="entry name" value="TolB, C-terminal domain"/>
    <property type="match status" value="3"/>
</dbReference>
<proteinExistence type="predicted"/>
<feature type="domain" description="GGDEF" evidence="3">
    <location>
        <begin position="29"/>
        <end position="162"/>
    </location>
</feature>
<dbReference type="PROSITE" id="PS51125">
    <property type="entry name" value="NHL"/>
    <property type="match status" value="1"/>
</dbReference>
<dbReference type="InterPro" id="IPR001258">
    <property type="entry name" value="NHL_repeat"/>
</dbReference>
<reference evidence="4" key="1">
    <citation type="submission" date="2020-07" db="EMBL/GenBank/DDBJ databases">
        <title>Vallitalea pronyensis genome.</title>
        <authorList>
            <person name="Postec A."/>
        </authorList>
    </citation>
    <scope>NUCLEOTIDE SEQUENCE</scope>
    <source>
        <strain evidence="4">FatNI3</strain>
    </source>
</reference>
<gene>
    <name evidence="4" type="ORF">HZI73_05960</name>
</gene>
<dbReference type="PANTHER" id="PTHR46388">
    <property type="entry name" value="NHL REPEAT-CONTAINING PROTEIN 2"/>
    <property type="match status" value="1"/>
</dbReference>
<dbReference type="SUPFAM" id="SSF101898">
    <property type="entry name" value="NHL repeat"/>
    <property type="match status" value="1"/>
</dbReference>
<dbReference type="SMART" id="SM00267">
    <property type="entry name" value="GGDEF"/>
    <property type="match status" value="1"/>
</dbReference>
<dbReference type="PROSITE" id="PS50887">
    <property type="entry name" value="GGDEF"/>
    <property type="match status" value="1"/>
</dbReference>
<feature type="repeat" description="NHL" evidence="2">
    <location>
        <begin position="252"/>
        <end position="282"/>
    </location>
</feature>
<dbReference type="PANTHER" id="PTHR46388:SF2">
    <property type="entry name" value="NHL REPEAT-CONTAINING PROTEIN 2"/>
    <property type="match status" value="1"/>
</dbReference>
<sequence length="507" mass="55811">MQKNHDVLTGLFNKVWVEQFIGKSLQKKHHIAIALLNIDFFTNINEKIGKKNADDVLKKIGAFLSKDKDVFVARYGGDEFGILYVNKQDTFIREHVNTLKKDFRKTKFIHVSPYEKVPLTFSMGVALSSTALNGTFLLLKSAEIALLSAKKNGRNRVAFSQAKKMHFIKHEGVCTTVIGRSLKGQSRNKTMAYLASIAQPYGVDMDVNQCLLFVDRSNHQVKGVTNGRVHVIAGCGACGYDGDGQNPIYAKLCKPSGVAVHKSGKIYIADTGNHCIRKIENDVIFTVAGNKESGYRGDGANALEANLNRPGGIVVDNQGNLYTNDYGNNVIRKINVDGVITTIAGNGDYGYTGDHFSAVEASMDRPYGLCVKPDGKMLYIADYGNHCIRQVNLENGIIETLCGNGEAGYSGDHDSCYKAKLNGPYWLCIYDNKLYIADANNHCIRQIDLSTKIITTIVGNGEPGYVDERVNIANARLNIPAGIIKHKQHLYIADYGNNAIRKVVCDN</sequence>
<dbReference type="InterPro" id="IPR000160">
    <property type="entry name" value="GGDEF_dom"/>
</dbReference>
<dbReference type="Gene3D" id="3.30.70.270">
    <property type="match status" value="1"/>
</dbReference>
<dbReference type="Pfam" id="PF25021">
    <property type="entry name" value="TEN_NHL"/>
    <property type="match status" value="1"/>
</dbReference>
<evidence type="ECO:0000259" key="3">
    <source>
        <dbReference type="PROSITE" id="PS50887"/>
    </source>
</evidence>
<dbReference type="InterPro" id="IPR056822">
    <property type="entry name" value="TEN_NHL"/>
</dbReference>
<accession>A0A8J8MHF4</accession>
<protein>
    <submittedName>
        <fullName evidence="4">Diguanylate cyclase</fullName>
    </submittedName>
</protein>
<dbReference type="KEGG" id="vpy:HZI73_05960"/>
<evidence type="ECO:0000256" key="1">
    <source>
        <dbReference type="ARBA" id="ARBA00022737"/>
    </source>
</evidence>
<dbReference type="InterPro" id="IPR011042">
    <property type="entry name" value="6-blade_b-propeller_TolB-like"/>
</dbReference>
<dbReference type="NCBIfam" id="TIGR00254">
    <property type="entry name" value="GGDEF"/>
    <property type="match status" value="1"/>
</dbReference>
<dbReference type="AlphaFoldDB" id="A0A8J8MHF4"/>
<organism evidence="4 5">
    <name type="scientific">Vallitalea pronyensis</name>
    <dbReference type="NCBI Taxonomy" id="1348613"/>
    <lineage>
        <taxon>Bacteria</taxon>
        <taxon>Bacillati</taxon>
        <taxon>Bacillota</taxon>
        <taxon>Clostridia</taxon>
        <taxon>Lachnospirales</taxon>
        <taxon>Vallitaleaceae</taxon>
        <taxon>Vallitalea</taxon>
    </lineage>
</organism>
<keyword evidence="5" id="KW-1185">Reference proteome</keyword>
<dbReference type="InterPro" id="IPR043128">
    <property type="entry name" value="Rev_trsase/Diguanyl_cyclase"/>
</dbReference>
<dbReference type="InterPro" id="IPR029787">
    <property type="entry name" value="Nucleotide_cyclase"/>
</dbReference>
<dbReference type="RefSeq" id="WP_212697342.1">
    <property type="nucleotide sequence ID" value="NZ_CP058649.1"/>
</dbReference>
<evidence type="ECO:0000313" key="4">
    <source>
        <dbReference type="EMBL" id="QUI21872.1"/>
    </source>
</evidence>
<evidence type="ECO:0000313" key="5">
    <source>
        <dbReference type="Proteomes" id="UP000683246"/>
    </source>
</evidence>
<name>A0A8J8MHF4_9FIRM</name>
<evidence type="ECO:0000256" key="2">
    <source>
        <dbReference type="PROSITE-ProRule" id="PRU00504"/>
    </source>
</evidence>
<dbReference type="Proteomes" id="UP000683246">
    <property type="component" value="Chromosome"/>
</dbReference>
<dbReference type="Pfam" id="PF01436">
    <property type="entry name" value="NHL"/>
    <property type="match status" value="1"/>
</dbReference>
<dbReference type="EMBL" id="CP058649">
    <property type="protein sequence ID" value="QUI21872.1"/>
    <property type="molecule type" value="Genomic_DNA"/>
</dbReference>
<dbReference type="SUPFAM" id="SSF55073">
    <property type="entry name" value="Nucleotide cyclase"/>
    <property type="match status" value="1"/>
</dbReference>
<dbReference type="CDD" id="cd01949">
    <property type="entry name" value="GGDEF"/>
    <property type="match status" value="1"/>
</dbReference>
<dbReference type="Pfam" id="PF00990">
    <property type="entry name" value="GGDEF"/>
    <property type="match status" value="1"/>
</dbReference>
<keyword evidence="1" id="KW-0677">Repeat</keyword>